<dbReference type="EMBL" id="WNTK01000004">
    <property type="protein sequence ID" value="KAG9486064.1"/>
    <property type="molecule type" value="Genomic_DNA"/>
</dbReference>
<organism evidence="1 2">
    <name type="scientific">Eleutherodactylus coqui</name>
    <name type="common">Puerto Rican coqui</name>
    <dbReference type="NCBI Taxonomy" id="57060"/>
    <lineage>
        <taxon>Eukaryota</taxon>
        <taxon>Metazoa</taxon>
        <taxon>Chordata</taxon>
        <taxon>Craniata</taxon>
        <taxon>Vertebrata</taxon>
        <taxon>Euteleostomi</taxon>
        <taxon>Amphibia</taxon>
        <taxon>Batrachia</taxon>
        <taxon>Anura</taxon>
        <taxon>Neobatrachia</taxon>
        <taxon>Hyloidea</taxon>
        <taxon>Eleutherodactylidae</taxon>
        <taxon>Eleutherodactylinae</taxon>
        <taxon>Eleutherodactylus</taxon>
        <taxon>Eleutherodactylus</taxon>
    </lineage>
</organism>
<protein>
    <submittedName>
        <fullName evidence="1">Uncharacterized protein</fullName>
    </submittedName>
</protein>
<sequence length="85" mass="9816">MDVLLHTVSLILVHHRRSICCHTGFMHIAWGYRRLSSGFCKITHSHCVETVWDSKKSKEASSKKPSLCSFDIFYGPEYTVFMHLS</sequence>
<keyword evidence="2" id="KW-1185">Reference proteome</keyword>
<dbReference type="AlphaFoldDB" id="A0A8J6KEL6"/>
<evidence type="ECO:0000313" key="2">
    <source>
        <dbReference type="Proteomes" id="UP000770717"/>
    </source>
</evidence>
<accession>A0A8J6KEL6</accession>
<name>A0A8J6KEL6_ELECQ</name>
<reference evidence="1" key="1">
    <citation type="thesis" date="2020" institute="ProQuest LLC" country="789 East Eisenhower Parkway, Ann Arbor, MI, USA">
        <title>Comparative Genomics and Chromosome Evolution.</title>
        <authorList>
            <person name="Mudd A.B."/>
        </authorList>
    </citation>
    <scope>NUCLEOTIDE SEQUENCE</scope>
    <source>
        <strain evidence="1">HN-11 Male</strain>
        <tissue evidence="1">Kidney and liver</tissue>
    </source>
</reference>
<comment type="caution">
    <text evidence="1">The sequence shown here is derived from an EMBL/GenBank/DDBJ whole genome shotgun (WGS) entry which is preliminary data.</text>
</comment>
<dbReference type="Proteomes" id="UP000770717">
    <property type="component" value="Unassembled WGS sequence"/>
</dbReference>
<gene>
    <name evidence="1" type="ORF">GDO78_008902</name>
</gene>
<evidence type="ECO:0000313" key="1">
    <source>
        <dbReference type="EMBL" id="KAG9486064.1"/>
    </source>
</evidence>
<proteinExistence type="predicted"/>